<accession>A0A164JXV4</accession>
<reference evidence="1 2" key="1">
    <citation type="submission" date="2016-03" db="EMBL/GenBank/DDBJ databases">
        <title>EvidentialGene: Evidence-directed Construction of Genes on Genomes.</title>
        <authorList>
            <person name="Gilbert D.G."/>
            <person name="Choi J.-H."/>
            <person name="Mockaitis K."/>
            <person name="Colbourne J."/>
            <person name="Pfrender M."/>
        </authorList>
    </citation>
    <scope>NUCLEOTIDE SEQUENCE [LARGE SCALE GENOMIC DNA]</scope>
    <source>
        <strain evidence="1 2">Xinb3</strain>
        <tissue evidence="1">Complete organism</tissue>
    </source>
</reference>
<proteinExistence type="predicted"/>
<sequence length="55" mass="6329">VRNGQPRTFLPPPISTSDVRPWFPRSTLTRKPLPGTFLHFSVKFTLKYSLPFPVC</sequence>
<comment type="caution">
    <text evidence="1">The sequence shown here is derived from an EMBL/GenBank/DDBJ whole genome shotgun (WGS) entry which is preliminary data.</text>
</comment>
<dbReference type="Proteomes" id="UP000076858">
    <property type="component" value="Unassembled WGS sequence"/>
</dbReference>
<keyword evidence="2" id="KW-1185">Reference proteome</keyword>
<evidence type="ECO:0000313" key="2">
    <source>
        <dbReference type="Proteomes" id="UP000076858"/>
    </source>
</evidence>
<dbReference type="AlphaFoldDB" id="A0A164JXV4"/>
<feature type="non-terminal residue" evidence="1">
    <location>
        <position position="1"/>
    </location>
</feature>
<name>A0A164JXV4_9CRUS</name>
<dbReference type="EMBL" id="LRGB01003528">
    <property type="protein sequence ID" value="KZS02756.1"/>
    <property type="molecule type" value="Genomic_DNA"/>
</dbReference>
<evidence type="ECO:0000313" key="1">
    <source>
        <dbReference type="EMBL" id="KZS02756.1"/>
    </source>
</evidence>
<protein>
    <submittedName>
        <fullName evidence="1">Uncharacterized protein</fullName>
    </submittedName>
</protein>
<organism evidence="1 2">
    <name type="scientific">Daphnia magna</name>
    <dbReference type="NCBI Taxonomy" id="35525"/>
    <lineage>
        <taxon>Eukaryota</taxon>
        <taxon>Metazoa</taxon>
        <taxon>Ecdysozoa</taxon>
        <taxon>Arthropoda</taxon>
        <taxon>Crustacea</taxon>
        <taxon>Branchiopoda</taxon>
        <taxon>Diplostraca</taxon>
        <taxon>Cladocera</taxon>
        <taxon>Anomopoda</taxon>
        <taxon>Daphniidae</taxon>
        <taxon>Daphnia</taxon>
    </lineage>
</organism>
<gene>
    <name evidence="1" type="ORF">APZ42_000070</name>
</gene>